<name>A0ABN3QDA8_9ACTN</name>
<dbReference type="Proteomes" id="UP001501447">
    <property type="component" value="Unassembled WGS sequence"/>
</dbReference>
<proteinExistence type="predicted"/>
<gene>
    <name evidence="1" type="ORF">GCM10009863_42240</name>
</gene>
<reference evidence="1 2" key="1">
    <citation type="journal article" date="2019" name="Int. J. Syst. Evol. Microbiol.">
        <title>The Global Catalogue of Microorganisms (GCM) 10K type strain sequencing project: providing services to taxonomists for standard genome sequencing and annotation.</title>
        <authorList>
            <consortium name="The Broad Institute Genomics Platform"/>
            <consortium name="The Broad Institute Genome Sequencing Center for Infectious Disease"/>
            <person name="Wu L."/>
            <person name="Ma J."/>
        </authorList>
    </citation>
    <scope>NUCLEOTIDE SEQUENCE [LARGE SCALE GENOMIC DNA]</scope>
    <source>
        <strain evidence="1 2">JCM 16373</strain>
    </source>
</reference>
<organism evidence="1 2">
    <name type="scientific">Streptomyces axinellae</name>
    <dbReference type="NCBI Taxonomy" id="552788"/>
    <lineage>
        <taxon>Bacteria</taxon>
        <taxon>Bacillati</taxon>
        <taxon>Actinomycetota</taxon>
        <taxon>Actinomycetes</taxon>
        <taxon>Kitasatosporales</taxon>
        <taxon>Streptomycetaceae</taxon>
        <taxon>Streptomyces</taxon>
    </lineage>
</organism>
<evidence type="ECO:0000313" key="1">
    <source>
        <dbReference type="EMBL" id="GAA2623429.1"/>
    </source>
</evidence>
<evidence type="ECO:0000313" key="2">
    <source>
        <dbReference type="Proteomes" id="UP001501447"/>
    </source>
</evidence>
<comment type="caution">
    <text evidence="1">The sequence shown here is derived from an EMBL/GenBank/DDBJ whole genome shotgun (WGS) entry which is preliminary data.</text>
</comment>
<accession>A0ABN3QDA8</accession>
<keyword evidence="2" id="KW-1185">Reference proteome</keyword>
<dbReference type="RefSeq" id="WP_344567886.1">
    <property type="nucleotide sequence ID" value="NZ_BAAARJ010000013.1"/>
</dbReference>
<sequence length="60" mass="6051">MPLIALIAAAGVVSFEQLVQMRFGGLGLVGCLLLSIGLKAKHVGCSCAGALVLATLLLQT</sequence>
<protein>
    <submittedName>
        <fullName evidence="1">Uncharacterized protein</fullName>
    </submittedName>
</protein>
<dbReference type="EMBL" id="BAAARJ010000013">
    <property type="protein sequence ID" value="GAA2623429.1"/>
    <property type="molecule type" value="Genomic_DNA"/>
</dbReference>